<organism evidence="1">
    <name type="scientific">freshwater metagenome</name>
    <dbReference type="NCBI Taxonomy" id="449393"/>
    <lineage>
        <taxon>unclassified sequences</taxon>
        <taxon>metagenomes</taxon>
        <taxon>ecological metagenomes</taxon>
    </lineage>
</organism>
<protein>
    <submittedName>
        <fullName evidence="1">Unannotated protein</fullName>
    </submittedName>
</protein>
<sequence>MVPRGAGSIFFLVNSLVTFAEIPAALTACTSTNRTEKANRTTKDPATKNLILRSTKVFLVMVLTPVLPACLKDPNLEIQAIAKVAYLTLWPRLLIPPGLRGAPLLLELLHGFHL</sequence>
<gene>
    <name evidence="1" type="ORF">UFOPK3083_00504</name>
</gene>
<dbReference type="AlphaFoldDB" id="A0A6J6Y937"/>
<proteinExistence type="predicted"/>
<evidence type="ECO:0000313" key="1">
    <source>
        <dbReference type="EMBL" id="CAB4803766.1"/>
    </source>
</evidence>
<accession>A0A6J6Y937</accession>
<dbReference type="EMBL" id="CAFAAT010000037">
    <property type="protein sequence ID" value="CAB4803766.1"/>
    <property type="molecule type" value="Genomic_DNA"/>
</dbReference>
<reference evidence="1" key="1">
    <citation type="submission" date="2020-05" db="EMBL/GenBank/DDBJ databases">
        <authorList>
            <person name="Chiriac C."/>
            <person name="Salcher M."/>
            <person name="Ghai R."/>
            <person name="Kavagutti S V."/>
        </authorList>
    </citation>
    <scope>NUCLEOTIDE SEQUENCE</scope>
</reference>
<name>A0A6J6Y937_9ZZZZ</name>